<name>A0ABD0S6M2_LOXSC</name>
<gene>
    <name evidence="2" type="ORF">ABMA28_012630</name>
</gene>
<accession>A0ABD0S6M2</accession>
<proteinExistence type="predicted"/>
<dbReference type="EMBL" id="JBEDNZ010000030">
    <property type="protein sequence ID" value="KAL0808973.1"/>
    <property type="molecule type" value="Genomic_DNA"/>
</dbReference>
<comment type="caution">
    <text evidence="2">The sequence shown here is derived from an EMBL/GenBank/DDBJ whole genome shotgun (WGS) entry which is preliminary data.</text>
</comment>
<evidence type="ECO:0000313" key="2">
    <source>
        <dbReference type="EMBL" id="KAL0808973.1"/>
    </source>
</evidence>
<reference evidence="2 3" key="1">
    <citation type="submission" date="2024-06" db="EMBL/GenBank/DDBJ databases">
        <title>A chromosome-level genome assembly of beet webworm, Loxostege sticticalis.</title>
        <authorList>
            <person name="Zhang Y."/>
        </authorList>
    </citation>
    <scope>NUCLEOTIDE SEQUENCE [LARGE SCALE GENOMIC DNA]</scope>
    <source>
        <strain evidence="2">AQ028</strain>
        <tissue evidence="2">Male pupae</tissue>
    </source>
</reference>
<organism evidence="2 3">
    <name type="scientific">Loxostege sticticalis</name>
    <name type="common">Beet webworm moth</name>
    <dbReference type="NCBI Taxonomy" id="481309"/>
    <lineage>
        <taxon>Eukaryota</taxon>
        <taxon>Metazoa</taxon>
        <taxon>Ecdysozoa</taxon>
        <taxon>Arthropoda</taxon>
        <taxon>Hexapoda</taxon>
        <taxon>Insecta</taxon>
        <taxon>Pterygota</taxon>
        <taxon>Neoptera</taxon>
        <taxon>Endopterygota</taxon>
        <taxon>Lepidoptera</taxon>
        <taxon>Glossata</taxon>
        <taxon>Ditrysia</taxon>
        <taxon>Pyraloidea</taxon>
        <taxon>Crambidae</taxon>
        <taxon>Pyraustinae</taxon>
        <taxon>Loxostege</taxon>
    </lineage>
</organism>
<protein>
    <submittedName>
        <fullName evidence="2">Uncharacterized protein</fullName>
    </submittedName>
</protein>
<dbReference type="AlphaFoldDB" id="A0ABD0S6M2"/>
<sequence>MLNSVVYYSLIFNFYFSLRFSSGKRSVSLHLNNEARHFDEWKVNITQNVFIKKTIRNGKLSRKITPHIDDNRVYVDGIIHSEIKNQSKDWPKIKLIEKRFKNMLAMKGVKLIYKRDVFWRTWRVVSFSDNSKRALYYKCTHIINSNCSDCFGGGFWIIEEDQIKCPYEIYSMINKNQICVANYSQIEKIHEKCPSVASLTDLVISCGNPIKTMYRVTKTLSHFISERNQTDICGGREYCGISTFYRINEDYITFRILDSSNDIIFSKIMKPDKKNFACVTNCGRLDPITNIVSKSDQKEKNITNNVSKSDRKEKNIKNIVSKSDQKVKNYDTNKKHRDSGKKNNAEPIHPFRRNNVRKDVPSFHLAMTTTPPCCRKLQTTTEDYDGENYDDDFSLYDD</sequence>
<evidence type="ECO:0000313" key="3">
    <source>
        <dbReference type="Proteomes" id="UP001549921"/>
    </source>
</evidence>
<feature type="region of interest" description="Disordered" evidence="1">
    <location>
        <begin position="299"/>
        <end position="360"/>
    </location>
</feature>
<dbReference type="Proteomes" id="UP001549921">
    <property type="component" value="Unassembled WGS sequence"/>
</dbReference>
<evidence type="ECO:0000256" key="1">
    <source>
        <dbReference type="SAM" id="MobiDB-lite"/>
    </source>
</evidence>
<feature type="compositionally biased region" description="Basic and acidic residues" evidence="1">
    <location>
        <begin position="323"/>
        <end position="333"/>
    </location>
</feature>